<name>A0A0F9HG31_9ZZZZ</name>
<protein>
    <submittedName>
        <fullName evidence="1">Uncharacterized protein</fullName>
    </submittedName>
</protein>
<evidence type="ECO:0000313" key="1">
    <source>
        <dbReference type="EMBL" id="KKM14032.1"/>
    </source>
</evidence>
<proteinExistence type="predicted"/>
<dbReference type="EMBL" id="LAZR01015242">
    <property type="protein sequence ID" value="KKM14032.1"/>
    <property type="molecule type" value="Genomic_DNA"/>
</dbReference>
<dbReference type="AlphaFoldDB" id="A0A0F9HG31"/>
<sequence length="105" mass="11759">MLDLNEQPSLPNYELKLKDGTVKSYDSLILSYAMRALDGEANPTKIQETINQVFDIDVDAFAAMVIMNDFVIFAEAELEEPLKKVFGRELSSTITTASRPENIKS</sequence>
<organism evidence="1">
    <name type="scientific">marine sediment metagenome</name>
    <dbReference type="NCBI Taxonomy" id="412755"/>
    <lineage>
        <taxon>unclassified sequences</taxon>
        <taxon>metagenomes</taxon>
        <taxon>ecological metagenomes</taxon>
    </lineage>
</organism>
<reference evidence="1" key="1">
    <citation type="journal article" date="2015" name="Nature">
        <title>Complex archaea that bridge the gap between prokaryotes and eukaryotes.</title>
        <authorList>
            <person name="Spang A."/>
            <person name="Saw J.H."/>
            <person name="Jorgensen S.L."/>
            <person name="Zaremba-Niedzwiedzka K."/>
            <person name="Martijn J."/>
            <person name="Lind A.E."/>
            <person name="van Eijk R."/>
            <person name="Schleper C."/>
            <person name="Guy L."/>
            <person name="Ettema T.J."/>
        </authorList>
    </citation>
    <scope>NUCLEOTIDE SEQUENCE</scope>
</reference>
<comment type="caution">
    <text evidence="1">The sequence shown here is derived from an EMBL/GenBank/DDBJ whole genome shotgun (WGS) entry which is preliminary data.</text>
</comment>
<gene>
    <name evidence="1" type="ORF">LCGC14_1710250</name>
</gene>
<accession>A0A0F9HG31</accession>